<dbReference type="Proteomes" id="UP000716004">
    <property type="component" value="Unassembled WGS sequence"/>
</dbReference>
<gene>
    <name evidence="1" type="ORF">J9259_05680</name>
    <name evidence="2" type="ORF">KIY12_03320</name>
</gene>
<dbReference type="Proteomes" id="UP000750197">
    <property type="component" value="Unassembled WGS sequence"/>
</dbReference>
<comment type="caution">
    <text evidence="1">The sequence shown here is derived from an EMBL/GenBank/DDBJ whole genome shotgun (WGS) entry which is preliminary data.</text>
</comment>
<sequence>MTDVSDDNDIDRMLSADPVLLAEFVIYIYYQFRQELTDSEVRISLEKVLDGSHSSSANDTLEKHLAGMLFQERLQKHLFSDEDAAAAVRTVIARIAEAGEKGHSYLSDMVIRNYPHFRRMLAATYSDNLRERSVYASIHNHFDAEEEIYRSACYIFPGTAGHALETFEKVYSGRDYASILSNPGIRQMEFLQWFNVRYVIPAAGLLPPEWYMGEFRHLLSDRVRPIFMNVLNQRNSLFSVKGFQKNRTVFADAVSNERFTVQMSKVKDIPDDSLIECTLIRRASSYTLNSVMKLLPGQQSRELLEDMSKRRKVMAEISAKFFKAMGTHAVIRPSLKDAIASYEEFTGGLDMPELKEMGMPLLLNSDVFRSYSNHRSALLCEENNFYISLHYPLLIDVMEGTLRGKDAVEVVRMSFENQVAMPFTAIKRLLRERPAELLSALRVAYSNVETVAEMEEFITRTRNHSVDYSPLPLFSKLNTYADSFVMMD</sequence>
<reference evidence="1" key="1">
    <citation type="submission" date="2021-04" db="EMBL/GenBank/DDBJ databases">
        <title>Genomic insights into ecological role and evolution of a novel Thermoplasmata order Candidatus Sysuiplasmatales.</title>
        <authorList>
            <person name="Yuan Y."/>
        </authorList>
    </citation>
    <scope>NUCLEOTIDE SEQUENCE</scope>
    <source>
        <strain evidence="2">TUT19-bin139</strain>
        <strain evidence="1">YP2-bin.285</strain>
    </source>
</reference>
<dbReference type="AlphaFoldDB" id="A0A8J7YTR0"/>
<protein>
    <submittedName>
        <fullName evidence="1">Uncharacterized protein</fullName>
    </submittedName>
</protein>
<evidence type="ECO:0000313" key="2">
    <source>
        <dbReference type="EMBL" id="MBX8643737.1"/>
    </source>
</evidence>
<evidence type="ECO:0000313" key="1">
    <source>
        <dbReference type="EMBL" id="MBX8631990.1"/>
    </source>
</evidence>
<proteinExistence type="predicted"/>
<evidence type="ECO:0000313" key="3">
    <source>
        <dbReference type="Proteomes" id="UP000716004"/>
    </source>
</evidence>
<dbReference type="EMBL" id="JAHEAC010000018">
    <property type="protein sequence ID" value="MBX8643737.1"/>
    <property type="molecule type" value="Genomic_DNA"/>
</dbReference>
<name>A0A8J7YTR0_9ARCH</name>
<organism evidence="1 3">
    <name type="scientific">Candidatus Sysuiplasma superficiale</name>
    <dbReference type="NCBI Taxonomy" id="2823368"/>
    <lineage>
        <taxon>Archaea</taxon>
        <taxon>Methanobacteriati</taxon>
        <taxon>Thermoplasmatota</taxon>
        <taxon>Thermoplasmata</taxon>
        <taxon>Candidatus Sysuiplasmatales</taxon>
        <taxon>Candidatus Sysuiplasmataceae</taxon>
        <taxon>Candidatus Sysuiplasma</taxon>
    </lineage>
</organism>
<accession>A0A8J7YTR0</accession>
<dbReference type="EMBL" id="JAGVSJ010000012">
    <property type="protein sequence ID" value="MBX8631990.1"/>
    <property type="molecule type" value="Genomic_DNA"/>
</dbReference>